<feature type="chain" id="PRO_5044964742" description="Pectinesterase" evidence="10">
    <location>
        <begin position="27"/>
        <end position="368"/>
    </location>
</feature>
<feature type="domain" description="Pectinesterase catalytic" evidence="11">
    <location>
        <begin position="72"/>
        <end position="357"/>
    </location>
</feature>
<dbReference type="Gene3D" id="2.160.20.10">
    <property type="entry name" value="Single-stranded right-handed beta-helix, Pectin lyase-like"/>
    <property type="match status" value="1"/>
</dbReference>
<dbReference type="PROSITE" id="PS00503">
    <property type="entry name" value="PECTINESTERASE_2"/>
    <property type="match status" value="1"/>
</dbReference>
<sequence length="368" mass="40229">MTQKMSHIAVEAVLITILLFLPIVRCNDNEVIPADNSQIKTWFDRNVGAAASRDAVLSPAVATAEKNATVIKVRADGSGDYKTITDAIKSIPDGNKNRVIVSIGPGNYTEKITIDRYKPFVTLYGDPNDLPVLVYDGTAAKYGTVDSATLIVEGDYFTAVNLKVVNSAPRPDGKRAGAQAEAMRIGGDFASFYNCRFHGFQDTLCDDKGRHFYKDCYIEGTVDFIFGSGNSLYLNSEIHVIPGDPQAIITAQARSKATEPNGYSFVHCKVTGSGGIAYLGRAWFDFARVVFAFSEFTDVVNPQGWSDNNKRNADSLVYFGEYNNKGPGSNLDKRVTFVKKLSDAEAKPFISLAFIEGSKWLLPPPKVI</sequence>
<comment type="similarity">
    <text evidence="3">Belongs to the pectinesterase family.</text>
</comment>
<organism evidence="12 13">
    <name type="scientific">Rehmannia glutinosa</name>
    <name type="common">Chinese foxglove</name>
    <dbReference type="NCBI Taxonomy" id="99300"/>
    <lineage>
        <taxon>Eukaryota</taxon>
        <taxon>Viridiplantae</taxon>
        <taxon>Streptophyta</taxon>
        <taxon>Embryophyta</taxon>
        <taxon>Tracheophyta</taxon>
        <taxon>Spermatophyta</taxon>
        <taxon>Magnoliopsida</taxon>
        <taxon>eudicotyledons</taxon>
        <taxon>Gunneridae</taxon>
        <taxon>Pentapetalae</taxon>
        <taxon>asterids</taxon>
        <taxon>lamiids</taxon>
        <taxon>Lamiales</taxon>
        <taxon>Orobanchaceae</taxon>
        <taxon>Rehmannieae</taxon>
        <taxon>Rehmannia</taxon>
    </lineage>
</organism>
<proteinExistence type="inferred from homology"/>
<evidence type="ECO:0000313" key="13">
    <source>
        <dbReference type="Proteomes" id="UP001318860"/>
    </source>
</evidence>
<evidence type="ECO:0000256" key="6">
    <source>
        <dbReference type="ARBA" id="ARBA00022801"/>
    </source>
</evidence>
<feature type="active site" evidence="9">
    <location>
        <position position="223"/>
    </location>
</feature>
<keyword evidence="13" id="KW-1185">Reference proteome</keyword>
<evidence type="ECO:0000256" key="9">
    <source>
        <dbReference type="PROSITE-ProRule" id="PRU10040"/>
    </source>
</evidence>
<reference evidence="12 13" key="1">
    <citation type="journal article" date="2021" name="Comput. Struct. Biotechnol. J.">
        <title>De novo genome assembly of the potent medicinal plant Rehmannia glutinosa using nanopore technology.</title>
        <authorList>
            <person name="Ma L."/>
            <person name="Dong C."/>
            <person name="Song C."/>
            <person name="Wang X."/>
            <person name="Zheng X."/>
            <person name="Niu Y."/>
            <person name="Chen S."/>
            <person name="Feng W."/>
        </authorList>
    </citation>
    <scope>NUCLEOTIDE SEQUENCE [LARGE SCALE GENOMIC DNA]</scope>
    <source>
        <strain evidence="12">DH-2019</strain>
    </source>
</reference>
<feature type="signal peptide" evidence="10">
    <location>
        <begin position="1"/>
        <end position="26"/>
    </location>
</feature>
<comment type="pathway">
    <text evidence="2 10">Glycan metabolism; pectin degradation; 2-dehydro-3-deoxy-D-gluconate from pectin: step 1/5.</text>
</comment>
<comment type="caution">
    <text evidence="12">The sequence shown here is derived from an EMBL/GenBank/DDBJ whole genome shotgun (WGS) entry which is preliminary data.</text>
</comment>
<dbReference type="Proteomes" id="UP001318860">
    <property type="component" value="Unassembled WGS sequence"/>
</dbReference>
<name>A0ABR0X8G8_REHGL</name>
<keyword evidence="6 10" id="KW-0378">Hydrolase</keyword>
<protein>
    <recommendedName>
        <fullName evidence="4 10">Pectinesterase</fullName>
        <ecNumber evidence="4 10">3.1.1.11</ecNumber>
    </recommendedName>
</protein>
<keyword evidence="5" id="KW-0964">Secreted</keyword>
<keyword evidence="10" id="KW-0732">Signal</keyword>
<evidence type="ECO:0000313" key="12">
    <source>
        <dbReference type="EMBL" id="KAK6155968.1"/>
    </source>
</evidence>
<gene>
    <name evidence="12" type="ORF">DH2020_010216</name>
</gene>
<dbReference type="Pfam" id="PF01095">
    <property type="entry name" value="Pectinesterase"/>
    <property type="match status" value="1"/>
</dbReference>
<evidence type="ECO:0000256" key="3">
    <source>
        <dbReference type="ARBA" id="ARBA00008891"/>
    </source>
</evidence>
<evidence type="ECO:0000256" key="5">
    <source>
        <dbReference type="ARBA" id="ARBA00022525"/>
    </source>
</evidence>
<comment type="subcellular location">
    <subcellularLocation>
        <location evidence="1">Secreted</location>
    </subcellularLocation>
</comment>
<evidence type="ECO:0000256" key="2">
    <source>
        <dbReference type="ARBA" id="ARBA00005184"/>
    </source>
</evidence>
<dbReference type="InterPro" id="IPR012334">
    <property type="entry name" value="Pectin_lyas_fold"/>
</dbReference>
<dbReference type="InterPro" id="IPR033131">
    <property type="entry name" value="Pectinesterase_Asp_AS"/>
</dbReference>
<dbReference type="PANTHER" id="PTHR31321:SF87">
    <property type="entry name" value="PECTINESTERASE 63-RELATED"/>
    <property type="match status" value="1"/>
</dbReference>
<dbReference type="PANTHER" id="PTHR31321">
    <property type="entry name" value="ACYL-COA THIOESTER HYDROLASE YBHC-RELATED"/>
    <property type="match status" value="1"/>
</dbReference>
<evidence type="ECO:0000259" key="11">
    <source>
        <dbReference type="Pfam" id="PF01095"/>
    </source>
</evidence>
<evidence type="ECO:0000256" key="7">
    <source>
        <dbReference type="ARBA" id="ARBA00023085"/>
    </source>
</evidence>
<accession>A0ABR0X8G8</accession>
<dbReference type="EC" id="3.1.1.11" evidence="4 10"/>
<dbReference type="SUPFAM" id="SSF51126">
    <property type="entry name" value="Pectin lyase-like"/>
    <property type="match status" value="1"/>
</dbReference>
<dbReference type="EMBL" id="JABTTQ020000005">
    <property type="protein sequence ID" value="KAK6155968.1"/>
    <property type="molecule type" value="Genomic_DNA"/>
</dbReference>
<dbReference type="InterPro" id="IPR000070">
    <property type="entry name" value="Pectinesterase_cat"/>
</dbReference>
<evidence type="ECO:0000256" key="10">
    <source>
        <dbReference type="RuleBase" id="RU000589"/>
    </source>
</evidence>
<evidence type="ECO:0000256" key="8">
    <source>
        <dbReference type="ARBA" id="ARBA00047928"/>
    </source>
</evidence>
<evidence type="ECO:0000256" key="4">
    <source>
        <dbReference type="ARBA" id="ARBA00013229"/>
    </source>
</evidence>
<keyword evidence="7 10" id="KW-0063">Aspartyl esterase</keyword>
<dbReference type="InterPro" id="IPR011050">
    <property type="entry name" value="Pectin_lyase_fold/virulence"/>
</dbReference>
<evidence type="ECO:0000256" key="1">
    <source>
        <dbReference type="ARBA" id="ARBA00004613"/>
    </source>
</evidence>
<comment type="catalytic activity">
    <reaction evidence="8 10">
        <text>[(1-&gt;4)-alpha-D-galacturonosyl methyl ester](n) + n H2O = [(1-&gt;4)-alpha-D-galacturonosyl](n) + n methanol + n H(+)</text>
        <dbReference type="Rhea" id="RHEA:22380"/>
        <dbReference type="Rhea" id="RHEA-COMP:14570"/>
        <dbReference type="Rhea" id="RHEA-COMP:14573"/>
        <dbReference type="ChEBI" id="CHEBI:15377"/>
        <dbReference type="ChEBI" id="CHEBI:15378"/>
        <dbReference type="ChEBI" id="CHEBI:17790"/>
        <dbReference type="ChEBI" id="CHEBI:140522"/>
        <dbReference type="ChEBI" id="CHEBI:140523"/>
        <dbReference type="EC" id="3.1.1.11"/>
    </reaction>
</comment>